<reference evidence="2" key="1">
    <citation type="journal article" date="2010" name="Science">
        <title>Plasticity of animal genome architecture unmasked by rapid evolution of a pelagic tunicate.</title>
        <authorList>
            <person name="Denoeud F."/>
            <person name="Henriet S."/>
            <person name="Mungpakdee S."/>
            <person name="Aury J.M."/>
            <person name="Da Silva C."/>
            <person name="Brinkmann H."/>
            <person name="Mikhaleva J."/>
            <person name="Olsen L.C."/>
            <person name="Jubin C."/>
            <person name="Canestro C."/>
            <person name="Bouquet J.M."/>
            <person name="Danks G."/>
            <person name="Poulain J."/>
            <person name="Campsteijn C."/>
            <person name="Adamski M."/>
            <person name="Cross I."/>
            <person name="Yadetie F."/>
            <person name="Muffato M."/>
            <person name="Louis A."/>
            <person name="Butcher S."/>
            <person name="Tsagkogeorga G."/>
            <person name="Konrad A."/>
            <person name="Singh S."/>
            <person name="Jensen M.F."/>
            <person name="Cong E.H."/>
            <person name="Eikeseth-Otteraa H."/>
            <person name="Noel B."/>
            <person name="Anthouard V."/>
            <person name="Porcel B.M."/>
            <person name="Kachouri-Lafond R."/>
            <person name="Nishino A."/>
            <person name="Ugolini M."/>
            <person name="Chourrout P."/>
            <person name="Nishida H."/>
            <person name="Aasland R."/>
            <person name="Huzurbazar S."/>
            <person name="Westhof E."/>
            <person name="Delsuc F."/>
            <person name="Lehrach H."/>
            <person name="Reinhardt R."/>
            <person name="Weissenbach J."/>
            <person name="Roy S.W."/>
            <person name="Artiguenave F."/>
            <person name="Postlethwait J.H."/>
            <person name="Manak J.R."/>
            <person name="Thompson E.M."/>
            <person name="Jaillon O."/>
            <person name="Du Pasquier L."/>
            <person name="Boudinot P."/>
            <person name="Liberles D.A."/>
            <person name="Volff J.N."/>
            <person name="Philippe H."/>
            <person name="Lenhard B."/>
            <person name="Roest Crollius H."/>
            <person name="Wincker P."/>
            <person name="Chourrout D."/>
        </authorList>
    </citation>
    <scope>NUCLEOTIDE SEQUENCE [LARGE SCALE GENOMIC DNA]</scope>
</reference>
<protein>
    <submittedName>
        <fullName evidence="2">Uncharacterized protein</fullName>
    </submittedName>
</protein>
<dbReference type="EMBL" id="FN653046">
    <property type="protein sequence ID" value="CBY24497.1"/>
    <property type="molecule type" value="Genomic_DNA"/>
</dbReference>
<feature type="region of interest" description="Disordered" evidence="1">
    <location>
        <begin position="34"/>
        <end position="97"/>
    </location>
</feature>
<name>E4XFV7_OIKDI</name>
<organism evidence="2">
    <name type="scientific">Oikopleura dioica</name>
    <name type="common">Tunicate</name>
    <dbReference type="NCBI Taxonomy" id="34765"/>
    <lineage>
        <taxon>Eukaryota</taxon>
        <taxon>Metazoa</taxon>
        <taxon>Chordata</taxon>
        <taxon>Tunicata</taxon>
        <taxon>Appendicularia</taxon>
        <taxon>Copelata</taxon>
        <taxon>Oikopleuridae</taxon>
        <taxon>Oikopleura</taxon>
    </lineage>
</organism>
<dbReference type="Proteomes" id="UP000001307">
    <property type="component" value="Unassembled WGS sequence"/>
</dbReference>
<dbReference type="InParanoid" id="E4XFV7"/>
<accession>E4XFV7</accession>
<evidence type="ECO:0000313" key="2">
    <source>
        <dbReference type="EMBL" id="CBY24497.1"/>
    </source>
</evidence>
<feature type="region of interest" description="Disordered" evidence="1">
    <location>
        <begin position="366"/>
        <end position="432"/>
    </location>
</feature>
<sequence length="523" mass="60970">MVLKCNICSFNAAEKISARRGKLCLIELNPAKEATRSTSKKAKKRGNENGSVPITRFFPTSPSVPVKRTRSARKVPEKSIKGKEKTHALADRSIKPEPAELEIVDLSPEESDEEEDNKQNCAKKTEEFAGVSKATKTELMSPNAQNLPVETLDDHMVNQEQEIEEDFELERRQRDENVQVQYERLKPEVEREIHGFVLQMPSKRSPGYYDNCSEFIPIQQRQCKWEECSIEHLMPGFAPDRREWRPVLLEDEEIGKTKGFRLVTEYGKYSEIYLARLVFLHHTPFTRRWRHDKTVDFTEQFYYLFCHTHDTNRTAQEHNKQQKEFESNRSIKTKTQFTTILQQAHQSCDKSLEEIDTIKDTAYLGLDMSDSDDDNEKENTIASEEAANEDFEVELGNLRQLSSPKNKTVGLEVSDEEDEDDENVDGKQARKEWNRRQKAMLLNRLAKNLIYKHHLKNRRDQAKDELDLLSQTYRHSEIDQRIEDPEYKCGTCHRTLDSVEGVPKEAHEAICADTRRYLENRRN</sequence>
<feature type="compositionally biased region" description="Polar residues" evidence="1">
    <location>
        <begin position="48"/>
        <end position="63"/>
    </location>
</feature>
<evidence type="ECO:0000313" key="3">
    <source>
        <dbReference type="Proteomes" id="UP000001307"/>
    </source>
</evidence>
<dbReference type="OrthoDB" id="10669003at2759"/>
<proteinExistence type="predicted"/>
<gene>
    <name evidence="2" type="ORF">GSOID_T00010363001</name>
</gene>
<feature type="compositionally biased region" description="Basic and acidic residues" evidence="1">
    <location>
        <begin position="74"/>
        <end position="97"/>
    </location>
</feature>
<keyword evidence="3" id="KW-1185">Reference proteome</keyword>
<evidence type="ECO:0000256" key="1">
    <source>
        <dbReference type="SAM" id="MobiDB-lite"/>
    </source>
</evidence>
<dbReference type="AlphaFoldDB" id="E4XFV7"/>
<feature type="compositionally biased region" description="Acidic residues" evidence="1">
    <location>
        <begin position="413"/>
        <end position="423"/>
    </location>
</feature>